<keyword evidence="1" id="KW-0812">Transmembrane</keyword>
<dbReference type="InterPro" id="IPR051311">
    <property type="entry name" value="DedA_domain"/>
</dbReference>
<sequence>MEYPVDWQHLVVEYGYLGILIGTLLEGEVIVIIGGFMAHRHYLELPLVMLFAFTGTLISDQLFYYIGRIKGRPYIDSRPHWQVRTEKVFSLLHKYPVLLVLGFRFMYGLRTITPIAIGASNFPPLKYLILNTIGAGIWAIVVSTLGYLIGDMILRHGKQYELTVVIAMCVIGVLVWGGYKIRYRLEARRRLLRRKKRQKSG</sequence>
<keyword evidence="1" id="KW-1133">Transmembrane helix</keyword>
<proteinExistence type="predicted"/>
<dbReference type="PANTHER" id="PTHR42709:SF2">
    <property type="entry name" value="INNER MEMBRANE PROTEIN YOHD"/>
    <property type="match status" value="1"/>
</dbReference>
<evidence type="ECO:0000256" key="1">
    <source>
        <dbReference type="SAM" id="Phobius"/>
    </source>
</evidence>
<dbReference type="InterPro" id="IPR032816">
    <property type="entry name" value="VTT_dom"/>
</dbReference>
<evidence type="ECO:0000313" key="4">
    <source>
        <dbReference type="Proteomes" id="UP000434580"/>
    </source>
</evidence>
<dbReference type="PANTHER" id="PTHR42709">
    <property type="entry name" value="ALKALINE PHOSPHATASE LIKE PROTEIN"/>
    <property type="match status" value="1"/>
</dbReference>
<organism evidence="3 4">
    <name type="scientific">BD1-7 clade bacterium</name>
    <dbReference type="NCBI Taxonomy" id="2029982"/>
    <lineage>
        <taxon>Bacteria</taxon>
        <taxon>Pseudomonadati</taxon>
        <taxon>Pseudomonadota</taxon>
        <taxon>Gammaproteobacteria</taxon>
        <taxon>Cellvibrionales</taxon>
        <taxon>Spongiibacteraceae</taxon>
        <taxon>BD1-7 clade</taxon>
    </lineage>
</organism>
<evidence type="ECO:0000259" key="2">
    <source>
        <dbReference type="Pfam" id="PF09335"/>
    </source>
</evidence>
<dbReference type="AlphaFoldDB" id="A0A5S9N594"/>
<accession>A0A5S9N594</accession>
<name>A0A5S9N594_9GAMM</name>
<reference evidence="3 4" key="1">
    <citation type="submission" date="2019-11" db="EMBL/GenBank/DDBJ databases">
        <authorList>
            <person name="Holert J."/>
        </authorList>
    </citation>
    <scope>NUCLEOTIDE SEQUENCE [LARGE SCALE GENOMIC DNA]</scope>
    <source>
        <strain evidence="3">BC5_2</strain>
    </source>
</reference>
<dbReference type="GO" id="GO:0005886">
    <property type="term" value="C:plasma membrane"/>
    <property type="evidence" value="ECO:0007669"/>
    <property type="project" value="UniProtKB-ARBA"/>
</dbReference>
<feature type="domain" description="VTT" evidence="2">
    <location>
        <begin position="27"/>
        <end position="147"/>
    </location>
</feature>
<protein>
    <submittedName>
        <fullName evidence="3">Inner membrane protein YohD</fullName>
    </submittedName>
</protein>
<keyword evidence="1" id="KW-0472">Membrane</keyword>
<evidence type="ECO:0000313" key="3">
    <source>
        <dbReference type="EMBL" id="CAA0080056.1"/>
    </source>
</evidence>
<feature type="transmembrane region" description="Helical" evidence="1">
    <location>
        <begin position="14"/>
        <end position="38"/>
    </location>
</feature>
<dbReference type="Proteomes" id="UP000434580">
    <property type="component" value="Unassembled WGS sequence"/>
</dbReference>
<gene>
    <name evidence="3" type="primary">yohD</name>
    <name evidence="3" type="ORF">DPBNPPHM_00208</name>
</gene>
<dbReference type="Pfam" id="PF09335">
    <property type="entry name" value="VTT_dom"/>
    <property type="match status" value="1"/>
</dbReference>
<dbReference type="EMBL" id="CACSII010000001">
    <property type="protein sequence ID" value="CAA0080056.1"/>
    <property type="molecule type" value="Genomic_DNA"/>
</dbReference>
<feature type="transmembrane region" description="Helical" evidence="1">
    <location>
        <begin position="128"/>
        <end position="150"/>
    </location>
</feature>
<feature type="transmembrane region" description="Helical" evidence="1">
    <location>
        <begin position="162"/>
        <end position="181"/>
    </location>
</feature>
<feature type="transmembrane region" description="Helical" evidence="1">
    <location>
        <begin position="45"/>
        <end position="67"/>
    </location>
</feature>